<comment type="caution">
    <text evidence="1">The sequence shown here is derived from an EMBL/GenBank/DDBJ whole genome shotgun (WGS) entry which is preliminary data.</text>
</comment>
<gene>
    <name evidence="1" type="ORF">DSO57_1019772</name>
</gene>
<dbReference type="EMBL" id="QTSX02002930">
    <property type="protein sequence ID" value="KAJ9073140.1"/>
    <property type="molecule type" value="Genomic_DNA"/>
</dbReference>
<proteinExistence type="predicted"/>
<sequence>MILPVIKICACLVSDDPSSLLLFPSDLLTSREALVKILTCNNLDLYSAGSILPTPSTKESPPSLPLLQDDTDSVSLMETEVPTLSPSCSPWLVTGLVLMGLNSYFPQLSLVSSLWSSLRAAVPVIHWAASWWFVFPGWEPNLVSLAPLSHISGLNPCHSASYISLKYYPIKLTSLLVKSIFEASPKVAPHHW</sequence>
<accession>A0ACC2TF87</accession>
<protein>
    <submittedName>
        <fullName evidence="1">Uncharacterized protein</fullName>
    </submittedName>
</protein>
<name>A0ACC2TF87_9FUNG</name>
<dbReference type="Proteomes" id="UP001165960">
    <property type="component" value="Unassembled WGS sequence"/>
</dbReference>
<evidence type="ECO:0000313" key="2">
    <source>
        <dbReference type="Proteomes" id="UP001165960"/>
    </source>
</evidence>
<keyword evidence="2" id="KW-1185">Reference proteome</keyword>
<reference evidence="1" key="1">
    <citation type="submission" date="2022-04" db="EMBL/GenBank/DDBJ databases">
        <title>Genome of the entomopathogenic fungus Entomophthora muscae.</title>
        <authorList>
            <person name="Elya C."/>
            <person name="Lovett B.R."/>
            <person name="Lee E."/>
            <person name="Macias A.M."/>
            <person name="Hajek A.E."/>
            <person name="De Bivort B.L."/>
            <person name="Kasson M.T."/>
            <person name="De Fine Licht H.H."/>
            <person name="Stajich J.E."/>
        </authorList>
    </citation>
    <scope>NUCLEOTIDE SEQUENCE</scope>
    <source>
        <strain evidence="1">Berkeley</strain>
    </source>
</reference>
<organism evidence="1 2">
    <name type="scientific">Entomophthora muscae</name>
    <dbReference type="NCBI Taxonomy" id="34485"/>
    <lineage>
        <taxon>Eukaryota</taxon>
        <taxon>Fungi</taxon>
        <taxon>Fungi incertae sedis</taxon>
        <taxon>Zoopagomycota</taxon>
        <taxon>Entomophthoromycotina</taxon>
        <taxon>Entomophthoromycetes</taxon>
        <taxon>Entomophthorales</taxon>
        <taxon>Entomophthoraceae</taxon>
        <taxon>Entomophthora</taxon>
    </lineage>
</organism>
<evidence type="ECO:0000313" key="1">
    <source>
        <dbReference type="EMBL" id="KAJ9073140.1"/>
    </source>
</evidence>